<feature type="compositionally biased region" description="Polar residues" evidence="1">
    <location>
        <begin position="55"/>
        <end position="68"/>
    </location>
</feature>
<name>A0A9Q3GX13_9BASI</name>
<evidence type="ECO:0000313" key="2">
    <source>
        <dbReference type="EMBL" id="MBW0483071.1"/>
    </source>
</evidence>
<feature type="region of interest" description="Disordered" evidence="1">
    <location>
        <begin position="1"/>
        <end position="28"/>
    </location>
</feature>
<feature type="region of interest" description="Disordered" evidence="1">
    <location>
        <begin position="97"/>
        <end position="147"/>
    </location>
</feature>
<feature type="region of interest" description="Disordered" evidence="1">
    <location>
        <begin position="44"/>
        <end position="76"/>
    </location>
</feature>
<evidence type="ECO:0000256" key="1">
    <source>
        <dbReference type="SAM" id="MobiDB-lite"/>
    </source>
</evidence>
<organism evidence="2 3">
    <name type="scientific">Austropuccinia psidii MF-1</name>
    <dbReference type="NCBI Taxonomy" id="1389203"/>
    <lineage>
        <taxon>Eukaryota</taxon>
        <taxon>Fungi</taxon>
        <taxon>Dikarya</taxon>
        <taxon>Basidiomycota</taxon>
        <taxon>Pucciniomycotina</taxon>
        <taxon>Pucciniomycetes</taxon>
        <taxon>Pucciniales</taxon>
        <taxon>Sphaerophragmiaceae</taxon>
        <taxon>Austropuccinia</taxon>
    </lineage>
</organism>
<feature type="compositionally biased region" description="Polar residues" evidence="1">
    <location>
        <begin position="128"/>
        <end position="137"/>
    </location>
</feature>
<dbReference type="AlphaFoldDB" id="A0A9Q3GX13"/>
<dbReference type="EMBL" id="AVOT02007062">
    <property type="protein sequence ID" value="MBW0483071.1"/>
    <property type="molecule type" value="Genomic_DNA"/>
</dbReference>
<evidence type="ECO:0000313" key="3">
    <source>
        <dbReference type="Proteomes" id="UP000765509"/>
    </source>
</evidence>
<keyword evidence="3" id="KW-1185">Reference proteome</keyword>
<accession>A0A9Q3GX13</accession>
<protein>
    <submittedName>
        <fullName evidence="2">Uncharacterized protein</fullName>
    </submittedName>
</protein>
<proteinExistence type="predicted"/>
<feature type="compositionally biased region" description="Basic and acidic residues" evidence="1">
    <location>
        <begin position="16"/>
        <end position="28"/>
    </location>
</feature>
<dbReference type="Proteomes" id="UP000765509">
    <property type="component" value="Unassembled WGS sequence"/>
</dbReference>
<comment type="caution">
    <text evidence="2">The sequence shown here is derived from an EMBL/GenBank/DDBJ whole genome shotgun (WGS) entry which is preliminary data.</text>
</comment>
<sequence length="168" mass="18444">MLADKHTRNACLLSDPSDHVARGAPDKDSLMRTPLWSAMMKAFPGRNGFRDPTQADGNNSGQLAQSPQGLICPPPLLGHHPMVTSLLDQRKVIIRLMKDGNEKNQPNPPQQDSPVPSLPRKQIPPQPTTGLSGTQWSEDLFHGNQPDFHLISTFDSSELTLPPFVEPS</sequence>
<reference evidence="2" key="1">
    <citation type="submission" date="2021-03" db="EMBL/GenBank/DDBJ databases">
        <title>Draft genome sequence of rust myrtle Austropuccinia psidii MF-1, a brazilian biotype.</title>
        <authorList>
            <person name="Quecine M.C."/>
            <person name="Pachon D.M.R."/>
            <person name="Bonatelli M.L."/>
            <person name="Correr F.H."/>
            <person name="Franceschini L.M."/>
            <person name="Leite T.F."/>
            <person name="Margarido G.R.A."/>
            <person name="Almeida C.A."/>
            <person name="Ferrarezi J.A."/>
            <person name="Labate C.A."/>
        </authorList>
    </citation>
    <scope>NUCLEOTIDE SEQUENCE</scope>
    <source>
        <strain evidence="2">MF-1</strain>
    </source>
</reference>
<gene>
    <name evidence="2" type="ORF">O181_022786</name>
</gene>